<feature type="region of interest" description="Disordered" evidence="1">
    <location>
        <begin position="79"/>
        <end position="130"/>
    </location>
</feature>
<organism evidence="2 3">
    <name type="scientific">Channa argus</name>
    <name type="common">Northern snakehead</name>
    <name type="synonym">Ophicephalus argus</name>
    <dbReference type="NCBI Taxonomy" id="215402"/>
    <lineage>
        <taxon>Eukaryota</taxon>
        <taxon>Metazoa</taxon>
        <taxon>Chordata</taxon>
        <taxon>Craniata</taxon>
        <taxon>Vertebrata</taxon>
        <taxon>Euteleostomi</taxon>
        <taxon>Actinopterygii</taxon>
        <taxon>Neopterygii</taxon>
        <taxon>Teleostei</taxon>
        <taxon>Neoteleostei</taxon>
        <taxon>Acanthomorphata</taxon>
        <taxon>Anabantaria</taxon>
        <taxon>Anabantiformes</taxon>
        <taxon>Channoidei</taxon>
        <taxon>Channidae</taxon>
        <taxon>Channa</taxon>
    </lineage>
</organism>
<dbReference type="AlphaFoldDB" id="A0A6G1Q5V2"/>
<gene>
    <name evidence="2" type="ORF">EXN66_Car013465</name>
</gene>
<name>A0A6G1Q5V2_CHAAH</name>
<feature type="compositionally biased region" description="Basic residues" evidence="1">
    <location>
        <begin position="81"/>
        <end position="90"/>
    </location>
</feature>
<accession>A0A6G1Q5V2</accession>
<dbReference type="Proteomes" id="UP000503349">
    <property type="component" value="Chromosome 13"/>
</dbReference>
<keyword evidence="3" id="KW-1185">Reference proteome</keyword>
<sequence>MIILLCFCFSGEACIYESIKDYENVENDESQDVTYSVIELKHVGKKRKDHKPEESPVYSDVRIQTADDGLMYAQINCPNKGKAKKKKGKHQNPEESPVYSDVKIGTTDDSPMYAQINRHNKGKARKKTGL</sequence>
<feature type="compositionally biased region" description="Basic residues" evidence="1">
    <location>
        <begin position="118"/>
        <end position="130"/>
    </location>
</feature>
<dbReference type="EMBL" id="CM015724">
    <property type="protein sequence ID" value="KAF3697784.1"/>
    <property type="molecule type" value="Genomic_DNA"/>
</dbReference>
<evidence type="ECO:0000313" key="2">
    <source>
        <dbReference type="EMBL" id="KAF3697784.1"/>
    </source>
</evidence>
<evidence type="ECO:0000256" key="1">
    <source>
        <dbReference type="SAM" id="MobiDB-lite"/>
    </source>
</evidence>
<reference evidence="3" key="2">
    <citation type="submission" date="2019-02" db="EMBL/GenBank/DDBJ databases">
        <title>Opniocepnalus argus Var Kimnra genome.</title>
        <authorList>
            <person name="Zhou C."/>
            <person name="Xiao S."/>
        </authorList>
    </citation>
    <scope>NUCLEOTIDE SEQUENCE [LARGE SCALE GENOMIC DNA]</scope>
</reference>
<reference evidence="2 3" key="1">
    <citation type="submission" date="2019-02" db="EMBL/GenBank/DDBJ databases">
        <title>Opniocepnalus argus genome.</title>
        <authorList>
            <person name="Zhou C."/>
            <person name="Xiao S."/>
        </authorList>
    </citation>
    <scope>NUCLEOTIDE SEQUENCE [LARGE SCALE GENOMIC DNA]</scope>
    <source>
        <strain evidence="2">OARG1902GOOAL</strain>
        <tissue evidence="2">Muscle</tissue>
    </source>
</reference>
<proteinExistence type="predicted"/>
<evidence type="ECO:0000313" key="3">
    <source>
        <dbReference type="Proteomes" id="UP000503349"/>
    </source>
</evidence>
<protein>
    <submittedName>
        <fullName evidence="2">Uncharacterized protein</fullName>
    </submittedName>
</protein>